<feature type="transmembrane region" description="Helical" evidence="2">
    <location>
        <begin position="42"/>
        <end position="62"/>
    </location>
</feature>
<protein>
    <submittedName>
        <fullName evidence="4">Potassium channel family protein</fullName>
    </submittedName>
</protein>
<evidence type="ECO:0000256" key="1">
    <source>
        <dbReference type="SAM" id="MobiDB-lite"/>
    </source>
</evidence>
<keyword evidence="5" id="KW-1185">Reference proteome</keyword>
<sequence>MSTVHDSSARRRGQRLWVLLRPALTGVALLVVYYTMPLNRDGSLPALLVGLGALGALVAWQIRAVTTSPSPRLRAIEALATSIPLYIVLFAASYVTTSIWDSGAFTEAMDRTDALYFTITTLATVGFGDITPVSQAARIAVTVQMVTGLILLGLVIKAFLGAVQIGLKNSADSRGGHAEADEPRHGGDEGGPAGADGPAPGDGDPSDSGPAGR</sequence>
<dbReference type="InterPro" id="IPR013099">
    <property type="entry name" value="K_chnl_dom"/>
</dbReference>
<keyword evidence="2" id="KW-1133">Transmembrane helix</keyword>
<dbReference type="EMBL" id="CP093326">
    <property type="protein sequence ID" value="UNK46184.1"/>
    <property type="molecule type" value="Genomic_DNA"/>
</dbReference>
<feature type="region of interest" description="Disordered" evidence="1">
    <location>
        <begin position="171"/>
        <end position="213"/>
    </location>
</feature>
<feature type="transmembrane region" description="Helical" evidence="2">
    <location>
        <begin position="145"/>
        <end position="167"/>
    </location>
</feature>
<proteinExistence type="predicted"/>
<evidence type="ECO:0000256" key="2">
    <source>
        <dbReference type="SAM" id="Phobius"/>
    </source>
</evidence>
<keyword evidence="2" id="KW-0472">Membrane</keyword>
<keyword evidence="4" id="KW-0406">Ion transport</keyword>
<feature type="transmembrane region" description="Helical" evidence="2">
    <location>
        <begin position="114"/>
        <end position="133"/>
    </location>
</feature>
<dbReference type="Gene3D" id="1.10.287.70">
    <property type="match status" value="1"/>
</dbReference>
<reference evidence="4 5" key="1">
    <citation type="submission" date="2022-03" db="EMBL/GenBank/DDBJ databases">
        <title>Isotopic signatures of nitrous oxide derived from detoxification processes.</title>
        <authorList>
            <person name="Behrendt U."/>
            <person name="Buchen C."/>
            <person name="Well R."/>
            <person name="Ulrich A."/>
            <person name="Rohe L."/>
            <person name="Kolb S."/>
            <person name="Schloter M."/>
            <person name="Horn M.A."/>
            <person name="Augustin J."/>
        </authorList>
    </citation>
    <scope>NUCLEOTIDE SEQUENCE [LARGE SCALE GENOMIC DNA]</scope>
    <source>
        <strain evidence="4 5">S4-C24</strain>
    </source>
</reference>
<keyword evidence="2" id="KW-0812">Transmembrane</keyword>
<feature type="transmembrane region" description="Helical" evidence="2">
    <location>
        <begin position="74"/>
        <end position="94"/>
    </location>
</feature>
<evidence type="ECO:0000313" key="4">
    <source>
        <dbReference type="EMBL" id="UNK46184.1"/>
    </source>
</evidence>
<dbReference type="SUPFAM" id="SSF81324">
    <property type="entry name" value="Voltage-gated potassium channels"/>
    <property type="match status" value="1"/>
</dbReference>
<feature type="transmembrane region" description="Helical" evidence="2">
    <location>
        <begin position="16"/>
        <end position="36"/>
    </location>
</feature>
<gene>
    <name evidence="4" type="ORF">MNQ99_02090</name>
</gene>
<feature type="compositionally biased region" description="Basic and acidic residues" evidence="1">
    <location>
        <begin position="174"/>
        <end position="188"/>
    </location>
</feature>
<keyword evidence="4" id="KW-0813">Transport</keyword>
<dbReference type="Proteomes" id="UP000829069">
    <property type="component" value="Chromosome"/>
</dbReference>
<dbReference type="Pfam" id="PF07885">
    <property type="entry name" value="Ion_trans_2"/>
    <property type="match status" value="1"/>
</dbReference>
<organism evidence="4 5">
    <name type="scientific">Arthrobacter sulfonylureivorans</name>
    <dbReference type="NCBI Taxonomy" id="2486855"/>
    <lineage>
        <taxon>Bacteria</taxon>
        <taxon>Bacillati</taxon>
        <taxon>Actinomycetota</taxon>
        <taxon>Actinomycetes</taxon>
        <taxon>Micrococcales</taxon>
        <taxon>Micrococcaceae</taxon>
        <taxon>Arthrobacter</taxon>
    </lineage>
</organism>
<feature type="domain" description="Potassium channel" evidence="3">
    <location>
        <begin position="89"/>
        <end position="160"/>
    </location>
</feature>
<name>A0ABY3W793_9MICC</name>
<evidence type="ECO:0000313" key="5">
    <source>
        <dbReference type="Proteomes" id="UP000829069"/>
    </source>
</evidence>
<dbReference type="GO" id="GO:0034220">
    <property type="term" value="P:monoatomic ion transmembrane transport"/>
    <property type="evidence" value="ECO:0007669"/>
    <property type="project" value="UniProtKB-KW"/>
</dbReference>
<dbReference type="RefSeq" id="WP_241914261.1">
    <property type="nucleotide sequence ID" value="NZ_CP093326.1"/>
</dbReference>
<evidence type="ECO:0000259" key="3">
    <source>
        <dbReference type="Pfam" id="PF07885"/>
    </source>
</evidence>
<feature type="compositionally biased region" description="Low complexity" evidence="1">
    <location>
        <begin position="195"/>
        <end position="213"/>
    </location>
</feature>
<accession>A0ABY3W793</accession>
<keyword evidence="4" id="KW-0407">Ion channel</keyword>